<feature type="region of interest" description="Disordered" evidence="1">
    <location>
        <begin position="54"/>
        <end position="73"/>
    </location>
</feature>
<dbReference type="Proteomes" id="UP001596242">
    <property type="component" value="Unassembled WGS sequence"/>
</dbReference>
<gene>
    <name evidence="2" type="ORF">ACFP50_18275</name>
</gene>
<evidence type="ECO:0000313" key="3">
    <source>
        <dbReference type="Proteomes" id="UP001596242"/>
    </source>
</evidence>
<reference evidence="3" key="1">
    <citation type="journal article" date="2019" name="Int. J. Syst. Evol. Microbiol.">
        <title>The Global Catalogue of Microorganisms (GCM) 10K type strain sequencing project: providing services to taxonomists for standard genome sequencing and annotation.</title>
        <authorList>
            <consortium name="The Broad Institute Genomics Platform"/>
            <consortium name="The Broad Institute Genome Sequencing Center for Infectious Disease"/>
            <person name="Wu L."/>
            <person name="Ma J."/>
        </authorList>
    </citation>
    <scope>NUCLEOTIDE SEQUENCE [LARGE SCALE GENOMIC DNA]</scope>
    <source>
        <strain evidence="3">JCM 12763</strain>
    </source>
</reference>
<accession>A0ABW1M0I4</accession>
<proteinExistence type="predicted"/>
<keyword evidence="3" id="KW-1185">Reference proteome</keyword>
<feature type="compositionally biased region" description="Low complexity" evidence="1">
    <location>
        <begin position="7"/>
        <end position="26"/>
    </location>
</feature>
<evidence type="ECO:0000313" key="2">
    <source>
        <dbReference type="EMBL" id="MFC6057334.1"/>
    </source>
</evidence>
<organism evidence="2 3">
    <name type="scientific">Streptomyces pratens</name>
    <dbReference type="NCBI Taxonomy" id="887456"/>
    <lineage>
        <taxon>Bacteria</taxon>
        <taxon>Bacillati</taxon>
        <taxon>Actinomycetota</taxon>
        <taxon>Actinomycetes</taxon>
        <taxon>Kitasatosporales</taxon>
        <taxon>Streptomycetaceae</taxon>
        <taxon>Streptomyces</taxon>
    </lineage>
</organism>
<sequence length="176" mass="18037">MNLPVDAPAAFPEGGPADGAAPGTLGPGEAHLRELAVFLTLHLGRAPGVLWPEHDHPAFDERPGADRAPEGTSTPDTLAAGIAAATGMAARLVAAGMPPGHLLVHQIEGAASWSLAGTRDDGGGTSLRYRLRAGEVLYVPDGWSRTAEPTPDARWTVVLLTVGGEADTRESGTGAR</sequence>
<dbReference type="RefSeq" id="WP_386398850.1">
    <property type="nucleotide sequence ID" value="NZ_JBHSPT010000041.1"/>
</dbReference>
<evidence type="ECO:0000256" key="1">
    <source>
        <dbReference type="SAM" id="MobiDB-lite"/>
    </source>
</evidence>
<name>A0ABW1M0I4_9ACTN</name>
<comment type="caution">
    <text evidence="2">The sequence shown here is derived from an EMBL/GenBank/DDBJ whole genome shotgun (WGS) entry which is preliminary data.</text>
</comment>
<protein>
    <recommendedName>
        <fullName evidence="4">Cupin domain-containing protein</fullName>
    </recommendedName>
</protein>
<feature type="compositionally biased region" description="Basic and acidic residues" evidence="1">
    <location>
        <begin position="54"/>
        <end position="69"/>
    </location>
</feature>
<evidence type="ECO:0008006" key="4">
    <source>
        <dbReference type="Google" id="ProtNLM"/>
    </source>
</evidence>
<feature type="region of interest" description="Disordered" evidence="1">
    <location>
        <begin position="1"/>
        <end position="26"/>
    </location>
</feature>
<dbReference type="EMBL" id="JBHSPT010000041">
    <property type="protein sequence ID" value="MFC6057334.1"/>
    <property type="molecule type" value="Genomic_DNA"/>
</dbReference>